<accession>A0A0D0ABT8</accession>
<keyword evidence="2" id="KW-1185">Reference proteome</keyword>
<dbReference type="Proteomes" id="UP000054485">
    <property type="component" value="Unassembled WGS sequence"/>
</dbReference>
<evidence type="ECO:0000313" key="1">
    <source>
        <dbReference type="EMBL" id="KIK35504.1"/>
    </source>
</evidence>
<dbReference type="HOGENOM" id="CLU_2470586_0_0_1"/>
<name>A0A0D0ABT8_9AGAM</name>
<sequence>MHFKIKFHEVCRKICIRNSRSLKETELIRSRGTGTNESLYLVPCIPSEDILVPHPTDTWQSSSVLSEEKDGFTMETRRVHTPPILAFS</sequence>
<dbReference type="AlphaFoldDB" id="A0A0D0ABT8"/>
<reference evidence="1 2" key="1">
    <citation type="submission" date="2014-04" db="EMBL/GenBank/DDBJ databases">
        <authorList>
            <consortium name="DOE Joint Genome Institute"/>
            <person name="Kuo A."/>
            <person name="Ruytinx J."/>
            <person name="Rineau F."/>
            <person name="Colpaert J."/>
            <person name="Kohler A."/>
            <person name="Nagy L.G."/>
            <person name="Floudas D."/>
            <person name="Copeland A."/>
            <person name="Barry K.W."/>
            <person name="Cichocki N."/>
            <person name="Veneault-Fourrey C."/>
            <person name="LaButti K."/>
            <person name="Lindquist E.A."/>
            <person name="Lipzen A."/>
            <person name="Lundell T."/>
            <person name="Morin E."/>
            <person name="Murat C."/>
            <person name="Sun H."/>
            <person name="Tunlid A."/>
            <person name="Henrissat B."/>
            <person name="Grigoriev I.V."/>
            <person name="Hibbett D.S."/>
            <person name="Martin F."/>
            <person name="Nordberg H.P."/>
            <person name="Cantor M.N."/>
            <person name="Hua S.X."/>
        </authorList>
    </citation>
    <scope>NUCLEOTIDE SEQUENCE [LARGE SCALE GENOMIC DNA]</scope>
    <source>
        <strain evidence="1 2">UH-Slu-Lm8-n1</strain>
    </source>
</reference>
<gene>
    <name evidence="1" type="ORF">CY34DRAFT_812084</name>
</gene>
<protein>
    <submittedName>
        <fullName evidence="1">Uncharacterized protein</fullName>
    </submittedName>
</protein>
<organism evidence="1 2">
    <name type="scientific">Suillus luteus UH-Slu-Lm8-n1</name>
    <dbReference type="NCBI Taxonomy" id="930992"/>
    <lineage>
        <taxon>Eukaryota</taxon>
        <taxon>Fungi</taxon>
        <taxon>Dikarya</taxon>
        <taxon>Basidiomycota</taxon>
        <taxon>Agaricomycotina</taxon>
        <taxon>Agaricomycetes</taxon>
        <taxon>Agaricomycetidae</taxon>
        <taxon>Boletales</taxon>
        <taxon>Suillineae</taxon>
        <taxon>Suillaceae</taxon>
        <taxon>Suillus</taxon>
    </lineage>
</organism>
<evidence type="ECO:0000313" key="2">
    <source>
        <dbReference type="Proteomes" id="UP000054485"/>
    </source>
</evidence>
<dbReference type="EMBL" id="KN835617">
    <property type="protein sequence ID" value="KIK35504.1"/>
    <property type="molecule type" value="Genomic_DNA"/>
</dbReference>
<proteinExistence type="predicted"/>
<dbReference type="InParanoid" id="A0A0D0ABT8"/>
<reference evidence="2" key="2">
    <citation type="submission" date="2015-01" db="EMBL/GenBank/DDBJ databases">
        <title>Evolutionary Origins and Diversification of the Mycorrhizal Mutualists.</title>
        <authorList>
            <consortium name="DOE Joint Genome Institute"/>
            <consortium name="Mycorrhizal Genomics Consortium"/>
            <person name="Kohler A."/>
            <person name="Kuo A."/>
            <person name="Nagy L.G."/>
            <person name="Floudas D."/>
            <person name="Copeland A."/>
            <person name="Barry K.W."/>
            <person name="Cichocki N."/>
            <person name="Veneault-Fourrey C."/>
            <person name="LaButti K."/>
            <person name="Lindquist E.A."/>
            <person name="Lipzen A."/>
            <person name="Lundell T."/>
            <person name="Morin E."/>
            <person name="Murat C."/>
            <person name="Riley R."/>
            <person name="Ohm R."/>
            <person name="Sun H."/>
            <person name="Tunlid A."/>
            <person name="Henrissat B."/>
            <person name="Grigoriev I.V."/>
            <person name="Hibbett D.S."/>
            <person name="Martin F."/>
        </authorList>
    </citation>
    <scope>NUCLEOTIDE SEQUENCE [LARGE SCALE GENOMIC DNA]</scope>
    <source>
        <strain evidence="2">UH-Slu-Lm8-n1</strain>
    </source>
</reference>